<organism evidence="2 3">
    <name type="scientific">Puccinia graminis f. sp. tritici</name>
    <dbReference type="NCBI Taxonomy" id="56615"/>
    <lineage>
        <taxon>Eukaryota</taxon>
        <taxon>Fungi</taxon>
        <taxon>Dikarya</taxon>
        <taxon>Basidiomycota</taxon>
        <taxon>Pucciniomycotina</taxon>
        <taxon>Pucciniomycetes</taxon>
        <taxon>Pucciniales</taxon>
        <taxon>Pucciniaceae</taxon>
        <taxon>Puccinia</taxon>
    </lineage>
</organism>
<dbReference type="EMBL" id="VDEP01000144">
    <property type="protein sequence ID" value="KAA1128156.1"/>
    <property type="molecule type" value="Genomic_DNA"/>
</dbReference>
<proteinExistence type="predicted"/>
<gene>
    <name evidence="2" type="ORF">PGTUg99_017531</name>
</gene>
<comment type="caution">
    <text evidence="2">The sequence shown here is derived from an EMBL/GenBank/DDBJ whole genome shotgun (WGS) entry which is preliminary data.</text>
</comment>
<feature type="region of interest" description="Disordered" evidence="1">
    <location>
        <begin position="66"/>
        <end position="85"/>
    </location>
</feature>
<evidence type="ECO:0000256" key="1">
    <source>
        <dbReference type="SAM" id="MobiDB-lite"/>
    </source>
</evidence>
<dbReference type="Proteomes" id="UP000325313">
    <property type="component" value="Unassembled WGS sequence"/>
</dbReference>
<dbReference type="AlphaFoldDB" id="A0A5B0RQA9"/>
<feature type="region of interest" description="Disordered" evidence="1">
    <location>
        <begin position="17"/>
        <end position="44"/>
    </location>
</feature>
<accession>A0A5B0RQA9</accession>
<evidence type="ECO:0000313" key="2">
    <source>
        <dbReference type="EMBL" id="KAA1128156.1"/>
    </source>
</evidence>
<sequence>MHAYALGLEEILLETSPTAIAPERRTGELGTSLEPASKPGESGIRAYNQTVCSLTPRDGFGQLVFAPQDHERPADNVARKSMPSI</sequence>
<protein>
    <submittedName>
        <fullName evidence="2">Uncharacterized protein</fullName>
    </submittedName>
</protein>
<reference evidence="2 3" key="1">
    <citation type="submission" date="2019-05" db="EMBL/GenBank/DDBJ databases">
        <title>Emergence of the Ug99 lineage of the wheat stem rust pathogen through somatic hybridization.</title>
        <authorList>
            <person name="Li F."/>
            <person name="Upadhyaya N.M."/>
            <person name="Sperschneider J."/>
            <person name="Matny O."/>
            <person name="Nguyen-Phuc H."/>
            <person name="Mago R."/>
            <person name="Raley C."/>
            <person name="Miller M.E."/>
            <person name="Silverstein K.A.T."/>
            <person name="Henningsen E."/>
            <person name="Hirsch C.D."/>
            <person name="Visser B."/>
            <person name="Pretorius Z.A."/>
            <person name="Steffenson B.J."/>
            <person name="Schwessinger B."/>
            <person name="Dodds P.N."/>
            <person name="Figueroa M."/>
        </authorList>
    </citation>
    <scope>NUCLEOTIDE SEQUENCE [LARGE SCALE GENOMIC DNA]</scope>
    <source>
        <strain evidence="2 3">Ug99</strain>
    </source>
</reference>
<evidence type="ECO:0000313" key="3">
    <source>
        <dbReference type="Proteomes" id="UP000325313"/>
    </source>
</evidence>
<name>A0A5B0RQA9_PUCGR</name>
<feature type="compositionally biased region" description="Basic and acidic residues" evidence="1">
    <location>
        <begin position="68"/>
        <end position="78"/>
    </location>
</feature>